<dbReference type="InterPro" id="IPR005151">
    <property type="entry name" value="Tail-specific_protease"/>
</dbReference>
<evidence type="ECO:0000256" key="5">
    <source>
        <dbReference type="SAM" id="SignalP"/>
    </source>
</evidence>
<dbReference type="EMBL" id="JADBEL010000020">
    <property type="protein sequence ID" value="MBE1556057.1"/>
    <property type="molecule type" value="Genomic_DNA"/>
</dbReference>
<dbReference type="GO" id="GO:0004252">
    <property type="term" value="F:serine-type endopeptidase activity"/>
    <property type="evidence" value="ECO:0007669"/>
    <property type="project" value="UniProtKB-EC"/>
</dbReference>
<name>A0A927MMX1_9BACL</name>
<evidence type="ECO:0000313" key="8">
    <source>
        <dbReference type="Proteomes" id="UP000658225"/>
    </source>
</evidence>
<keyword evidence="1 7" id="KW-0645">Protease</keyword>
<evidence type="ECO:0000313" key="7">
    <source>
        <dbReference type="EMBL" id="MBE1556057.1"/>
    </source>
</evidence>
<evidence type="ECO:0000256" key="3">
    <source>
        <dbReference type="ARBA" id="ARBA00022801"/>
    </source>
</evidence>
<comment type="caution">
    <text evidence="7">The sequence shown here is derived from an EMBL/GenBank/DDBJ whole genome shotgun (WGS) entry which is preliminary data.</text>
</comment>
<feature type="chain" id="PRO_5037105726" evidence="5">
    <location>
        <begin position="25"/>
        <end position="405"/>
    </location>
</feature>
<dbReference type="PANTHER" id="PTHR32060">
    <property type="entry name" value="TAIL-SPECIFIC PROTEASE"/>
    <property type="match status" value="1"/>
</dbReference>
<dbReference type="SMART" id="SM00245">
    <property type="entry name" value="TSPc"/>
    <property type="match status" value="1"/>
</dbReference>
<feature type="signal peptide" evidence="5">
    <location>
        <begin position="1"/>
        <end position="24"/>
    </location>
</feature>
<evidence type="ECO:0000256" key="1">
    <source>
        <dbReference type="ARBA" id="ARBA00022670"/>
    </source>
</evidence>
<keyword evidence="4" id="KW-0720">Serine protease</keyword>
<dbReference type="Pfam" id="PF13205">
    <property type="entry name" value="Big_5"/>
    <property type="match status" value="1"/>
</dbReference>
<evidence type="ECO:0000259" key="6">
    <source>
        <dbReference type="SMART" id="SM00245"/>
    </source>
</evidence>
<evidence type="ECO:0000256" key="4">
    <source>
        <dbReference type="ARBA" id="ARBA00022825"/>
    </source>
</evidence>
<evidence type="ECO:0000256" key="2">
    <source>
        <dbReference type="ARBA" id="ARBA00022729"/>
    </source>
</evidence>
<dbReference type="GO" id="GO:0030288">
    <property type="term" value="C:outer membrane-bounded periplasmic space"/>
    <property type="evidence" value="ECO:0007669"/>
    <property type="project" value="TreeGrafter"/>
</dbReference>
<dbReference type="Proteomes" id="UP000658225">
    <property type="component" value="Unassembled WGS sequence"/>
</dbReference>
<feature type="domain" description="Tail specific protease" evidence="6">
    <location>
        <begin position="95"/>
        <end position="282"/>
    </location>
</feature>
<dbReference type="InterPro" id="IPR004447">
    <property type="entry name" value="Peptidase_S41A"/>
</dbReference>
<organism evidence="7 8">
    <name type="scientific">Sporosarcina limicola</name>
    <dbReference type="NCBI Taxonomy" id="34101"/>
    <lineage>
        <taxon>Bacteria</taxon>
        <taxon>Bacillati</taxon>
        <taxon>Bacillota</taxon>
        <taxon>Bacilli</taxon>
        <taxon>Bacillales</taxon>
        <taxon>Caryophanaceae</taxon>
        <taxon>Sporosarcina</taxon>
    </lineage>
</organism>
<dbReference type="SUPFAM" id="SSF52096">
    <property type="entry name" value="ClpP/crotonase"/>
    <property type="match status" value="1"/>
</dbReference>
<keyword evidence="8" id="KW-1185">Reference proteome</keyword>
<reference evidence="7" key="1">
    <citation type="submission" date="2020-10" db="EMBL/GenBank/DDBJ databases">
        <title>Genomic Encyclopedia of Type Strains, Phase IV (KMG-IV): sequencing the most valuable type-strain genomes for metagenomic binning, comparative biology and taxonomic classification.</title>
        <authorList>
            <person name="Goeker M."/>
        </authorList>
    </citation>
    <scope>NUCLEOTIDE SEQUENCE</scope>
    <source>
        <strain evidence="7">DSM 13886</strain>
    </source>
</reference>
<dbReference type="Pfam" id="PF03572">
    <property type="entry name" value="Peptidase_S41"/>
    <property type="match status" value="1"/>
</dbReference>
<proteinExistence type="predicted"/>
<dbReference type="RefSeq" id="WP_192599735.1">
    <property type="nucleotide sequence ID" value="NZ_JADBEL010000020.1"/>
</dbReference>
<keyword evidence="3 7" id="KW-0378">Hydrolase</keyword>
<dbReference type="Gene3D" id="3.90.226.10">
    <property type="entry name" value="2-enoyl-CoA Hydratase, Chain A, domain 1"/>
    <property type="match status" value="1"/>
</dbReference>
<dbReference type="AlphaFoldDB" id="A0A927MMX1"/>
<dbReference type="GO" id="GO:0006508">
    <property type="term" value="P:proteolysis"/>
    <property type="evidence" value="ECO:0007669"/>
    <property type="project" value="UniProtKB-KW"/>
</dbReference>
<dbReference type="PANTHER" id="PTHR32060:SF22">
    <property type="entry name" value="CARBOXYL-TERMINAL-PROCESSING PEPTIDASE 3, CHLOROPLASTIC"/>
    <property type="match status" value="1"/>
</dbReference>
<dbReference type="InterPro" id="IPR029045">
    <property type="entry name" value="ClpP/crotonase-like_dom_sf"/>
</dbReference>
<keyword evidence="2 5" id="KW-0732">Signal</keyword>
<gene>
    <name evidence="7" type="ORF">H4683_003178</name>
</gene>
<dbReference type="InterPro" id="IPR032812">
    <property type="entry name" value="SbsA_Ig"/>
</dbReference>
<dbReference type="CDD" id="cd07560">
    <property type="entry name" value="Peptidase_S41_CPP"/>
    <property type="match status" value="1"/>
</dbReference>
<dbReference type="GO" id="GO:0007165">
    <property type="term" value="P:signal transduction"/>
    <property type="evidence" value="ECO:0007669"/>
    <property type="project" value="TreeGrafter"/>
</dbReference>
<dbReference type="EC" id="3.4.21.102" evidence="7"/>
<protein>
    <submittedName>
        <fullName evidence="7">Carboxyl-terminal processing protease</fullName>
        <ecNumber evidence="7">3.4.21.102</ecNumber>
    </submittedName>
</protein>
<sequence length="405" mass="44955">MRKQLAALLLAILTLYQFTPTIQAANQATATTATANQVADLDDIKFFVDAFYYGEIPKNLYKLKSIDEIIDELDEYSRYLTAEEYRAYIAADTKHKALPVAKTITTTAKPVVTSSILYGNIGYIKITTFSTSLSHEVEAHWAKLKKSGVTKLIIDLRYNGGGYVESAEQLLGFFPSVTDAYHISTREGKKIVKPVQAKTKFPQQTYVLLNRYSASASEIVAAALQDQQAATLVGETTKGKGTVQAFFEFKDGSALKLTIGEFTGPKGAKVHKKGIIPTIKTKPDKELITIHQHLLNKSFNNKQYKQTVDLKNVPTDKTFHIQFTQPMNFTQLRMPSKVELIKHGGVAVPITTKWNNDNTLDVFPSKKLQPSASYVLIIHPGLTNAVGRTTKQGIRTDIIISDSFE</sequence>
<accession>A0A927MMX1</accession>